<dbReference type="EMBL" id="JASJQH010007721">
    <property type="protein sequence ID" value="KAK9702486.1"/>
    <property type="molecule type" value="Genomic_DNA"/>
</dbReference>
<gene>
    <name evidence="3" type="ORF">K7432_011227</name>
</gene>
<evidence type="ECO:0000313" key="4">
    <source>
        <dbReference type="Proteomes" id="UP001479436"/>
    </source>
</evidence>
<reference evidence="3 4" key="1">
    <citation type="submission" date="2023-04" db="EMBL/GenBank/DDBJ databases">
        <title>Genome of Basidiobolus ranarum AG-B5.</title>
        <authorList>
            <person name="Stajich J.E."/>
            <person name="Carter-House D."/>
            <person name="Gryganskyi A."/>
        </authorList>
    </citation>
    <scope>NUCLEOTIDE SEQUENCE [LARGE SCALE GENOMIC DNA]</scope>
    <source>
        <strain evidence="3 4">AG-B5</strain>
    </source>
</reference>
<feature type="domain" description="DJ-1/PfpI" evidence="2">
    <location>
        <begin position="31"/>
        <end position="141"/>
    </location>
</feature>
<dbReference type="Pfam" id="PF01965">
    <property type="entry name" value="DJ-1_PfpI"/>
    <property type="match status" value="1"/>
</dbReference>
<feature type="chain" id="PRO_5047482958" description="DJ-1/PfpI domain-containing protein" evidence="1">
    <location>
        <begin position="19"/>
        <end position="142"/>
    </location>
</feature>
<name>A0ABR2VU92_9FUNG</name>
<accession>A0ABR2VU92</accession>
<evidence type="ECO:0000259" key="2">
    <source>
        <dbReference type="Pfam" id="PF01965"/>
    </source>
</evidence>
<dbReference type="InterPro" id="IPR002818">
    <property type="entry name" value="DJ-1/PfpI"/>
</dbReference>
<comment type="caution">
    <text evidence="3">The sequence shown here is derived from an EMBL/GenBank/DDBJ whole genome shotgun (WGS) entry which is preliminary data.</text>
</comment>
<dbReference type="PROSITE" id="PS51257">
    <property type="entry name" value="PROKAR_LIPOPROTEIN"/>
    <property type="match status" value="1"/>
</dbReference>
<dbReference type="PANTHER" id="PTHR43130:SF15">
    <property type="entry name" value="THIJ_PFPI FAMILY PROTEIN (AFU_ORTHOLOGUE AFUA_5G14240)"/>
    <property type="match status" value="1"/>
</dbReference>
<dbReference type="Gene3D" id="3.40.50.880">
    <property type="match status" value="1"/>
</dbReference>
<proteinExistence type="predicted"/>
<feature type="non-terminal residue" evidence="3">
    <location>
        <position position="142"/>
    </location>
</feature>
<dbReference type="InterPro" id="IPR052158">
    <property type="entry name" value="INH-QAR"/>
</dbReference>
<evidence type="ECO:0000313" key="3">
    <source>
        <dbReference type="EMBL" id="KAK9702486.1"/>
    </source>
</evidence>
<dbReference type="SUPFAM" id="SSF52317">
    <property type="entry name" value="Class I glutamine amidotransferase-like"/>
    <property type="match status" value="1"/>
</dbReference>
<feature type="signal peptide" evidence="1">
    <location>
        <begin position="1"/>
        <end position="18"/>
    </location>
</feature>
<keyword evidence="1" id="KW-0732">Signal</keyword>
<protein>
    <recommendedName>
        <fullName evidence="2">DJ-1/PfpI domain-containing protein</fullName>
    </recommendedName>
</protein>
<dbReference type="Proteomes" id="UP001479436">
    <property type="component" value="Unassembled WGS sequence"/>
</dbReference>
<dbReference type="PANTHER" id="PTHR43130">
    <property type="entry name" value="ARAC-FAMILY TRANSCRIPTIONAL REGULATOR"/>
    <property type="match status" value="1"/>
</dbReference>
<evidence type="ECO:0000256" key="1">
    <source>
        <dbReference type="SAM" id="SignalP"/>
    </source>
</evidence>
<keyword evidence="4" id="KW-1185">Reference proteome</keyword>
<sequence length="142" mass="15283">MVKKILLTIATLVSCVVGFENPLGGKNSTTIGIVLFPGFEELDVFGPRTILSFNKLYMIGEKPGIIRSNAGTYLKVDYHFQNHPNFDVLMVPGGVLETTPPVTEFIKKSAEKAKIVLTVCTGAGLLAKTGLLDGLEATTNKQ</sequence>
<dbReference type="InterPro" id="IPR029062">
    <property type="entry name" value="Class_I_gatase-like"/>
</dbReference>
<organism evidence="3 4">
    <name type="scientific">Basidiobolus ranarum</name>
    <dbReference type="NCBI Taxonomy" id="34480"/>
    <lineage>
        <taxon>Eukaryota</taxon>
        <taxon>Fungi</taxon>
        <taxon>Fungi incertae sedis</taxon>
        <taxon>Zoopagomycota</taxon>
        <taxon>Entomophthoromycotina</taxon>
        <taxon>Basidiobolomycetes</taxon>
        <taxon>Basidiobolales</taxon>
        <taxon>Basidiobolaceae</taxon>
        <taxon>Basidiobolus</taxon>
    </lineage>
</organism>